<dbReference type="GO" id="GO:0043190">
    <property type="term" value="C:ATP-binding cassette (ABC) transporter complex"/>
    <property type="evidence" value="ECO:0007669"/>
    <property type="project" value="InterPro"/>
</dbReference>
<dbReference type="SUPFAM" id="SSF53850">
    <property type="entry name" value="Periplasmic binding protein-like II"/>
    <property type="match status" value="1"/>
</dbReference>
<evidence type="ECO:0000256" key="1">
    <source>
        <dbReference type="ARBA" id="ARBA00004418"/>
    </source>
</evidence>
<comment type="subcellular location">
    <subcellularLocation>
        <location evidence="1">Periplasm</location>
    </subcellularLocation>
</comment>
<dbReference type="Gene3D" id="3.10.105.10">
    <property type="entry name" value="Dipeptide-binding Protein, Domain 3"/>
    <property type="match status" value="1"/>
</dbReference>
<evidence type="ECO:0000313" key="7">
    <source>
        <dbReference type="Proteomes" id="UP000600449"/>
    </source>
</evidence>
<dbReference type="AlphaFoldDB" id="A0A917QAS5"/>
<keyword evidence="3 4" id="KW-0732">Signal</keyword>
<dbReference type="RefSeq" id="WP_244645444.1">
    <property type="nucleotide sequence ID" value="NZ_BMMF01000008.1"/>
</dbReference>
<name>A0A917QAS5_9HYPH</name>
<dbReference type="Gene3D" id="3.40.190.10">
    <property type="entry name" value="Periplasmic binding protein-like II"/>
    <property type="match status" value="1"/>
</dbReference>
<proteinExistence type="inferred from homology"/>
<comment type="similarity">
    <text evidence="2">Belongs to the bacterial solute-binding protein 5 family.</text>
</comment>
<dbReference type="PANTHER" id="PTHR30290">
    <property type="entry name" value="PERIPLASMIC BINDING COMPONENT OF ABC TRANSPORTER"/>
    <property type="match status" value="1"/>
</dbReference>
<dbReference type="Proteomes" id="UP000600449">
    <property type="component" value="Unassembled WGS sequence"/>
</dbReference>
<dbReference type="PIRSF" id="PIRSF002741">
    <property type="entry name" value="MppA"/>
    <property type="match status" value="1"/>
</dbReference>
<feature type="signal peptide" evidence="4">
    <location>
        <begin position="1"/>
        <end position="33"/>
    </location>
</feature>
<gene>
    <name evidence="6" type="ORF">GCM10011322_28810</name>
</gene>
<evidence type="ECO:0000256" key="4">
    <source>
        <dbReference type="SAM" id="SignalP"/>
    </source>
</evidence>
<dbReference type="PANTHER" id="PTHR30290:SF64">
    <property type="entry name" value="ABC TRANSPORTER PERIPLASMIC BINDING PROTEIN"/>
    <property type="match status" value="1"/>
</dbReference>
<feature type="domain" description="Solute-binding protein family 5" evidence="5">
    <location>
        <begin position="133"/>
        <end position="528"/>
    </location>
</feature>
<accession>A0A917QAS5</accession>
<dbReference type="GO" id="GO:1904680">
    <property type="term" value="F:peptide transmembrane transporter activity"/>
    <property type="evidence" value="ECO:0007669"/>
    <property type="project" value="TreeGrafter"/>
</dbReference>
<dbReference type="GO" id="GO:0030288">
    <property type="term" value="C:outer membrane-bounded periplasmic space"/>
    <property type="evidence" value="ECO:0007669"/>
    <property type="project" value="TreeGrafter"/>
</dbReference>
<comment type="caution">
    <text evidence="6">The sequence shown here is derived from an EMBL/GenBank/DDBJ whole genome shotgun (WGS) entry which is preliminary data.</text>
</comment>
<protein>
    <submittedName>
        <fullName evidence="6">ABC transporter substrate-binding protein</fullName>
    </submittedName>
</protein>
<dbReference type="GO" id="GO:0042884">
    <property type="term" value="P:microcin transport"/>
    <property type="evidence" value="ECO:0007669"/>
    <property type="project" value="TreeGrafter"/>
</dbReference>
<sequence>MTRATKGGISRRGFFMGVAAAAGALALPRGARAAWDAVSAVGTTEEDFVERHGMSLFGPLEMPPDFKHFPYVNPQAPKGGEFSQQIRQIGLNQNFSTFNTLNTYVLQGDGAAGMDATYDTLMSGSSDEPDALYGLVAQSVSRSRDGLVFRWRLRPQARFHDGSPLTAEDVAFSITILRDEGHPNLAQLLRQIESATALEPHLVEVRFVEGRTRDIPLTVAALPIFSKAYWEGRDFTASTLEPPLGSGPYRVGDFEVGRTISFQRVEDYWGADLPVNVGLINFDRIRYEYFRDRDVAFEAFKAGQFSYHEESVSRQWARGYDFPAFVEGRVVREDLPTAVPQGPQGWWYNTRLSKFSDKRIREALIYAFDFEWTNENIMFSSYARMHSFFENSDLKAEGPPSPEELALLEPFRAGLPDEVFGEAWTPPVSDGSGQDRALLRRASELLREAGCERRGSVLHLPSGEPFTIEFLDFASFLQPHTQPFQSNLGLLGIQATSRIVDPAQYERRMNDFDFEVTSRRFGASLTPGGSLRLVYGSEAAVTPGTANLSGVQDPAVDALIEVIANAQTREEVIHGGRALDRVLRAGRYMVPAWFKPADWLAYWDEYSRPETKPRYGTGVGTWWYDPEKAARARRR</sequence>
<dbReference type="CDD" id="cd08497">
    <property type="entry name" value="MbnE-like"/>
    <property type="match status" value="1"/>
</dbReference>
<dbReference type="GO" id="GO:0015833">
    <property type="term" value="P:peptide transport"/>
    <property type="evidence" value="ECO:0007669"/>
    <property type="project" value="TreeGrafter"/>
</dbReference>
<feature type="chain" id="PRO_5037273550" evidence="4">
    <location>
        <begin position="34"/>
        <end position="635"/>
    </location>
</feature>
<evidence type="ECO:0000259" key="5">
    <source>
        <dbReference type="Pfam" id="PF00496"/>
    </source>
</evidence>
<dbReference type="EMBL" id="BMMF01000008">
    <property type="protein sequence ID" value="GGK39901.1"/>
    <property type="molecule type" value="Genomic_DNA"/>
</dbReference>
<dbReference type="InterPro" id="IPR006311">
    <property type="entry name" value="TAT_signal"/>
</dbReference>
<evidence type="ECO:0000256" key="2">
    <source>
        <dbReference type="ARBA" id="ARBA00005695"/>
    </source>
</evidence>
<dbReference type="InterPro" id="IPR039424">
    <property type="entry name" value="SBP_5"/>
</dbReference>
<evidence type="ECO:0000256" key="3">
    <source>
        <dbReference type="ARBA" id="ARBA00022729"/>
    </source>
</evidence>
<dbReference type="InterPro" id="IPR000914">
    <property type="entry name" value="SBP_5_dom"/>
</dbReference>
<keyword evidence="7" id="KW-1185">Reference proteome</keyword>
<evidence type="ECO:0000313" key="6">
    <source>
        <dbReference type="EMBL" id="GGK39901.1"/>
    </source>
</evidence>
<reference evidence="6 7" key="1">
    <citation type="journal article" date="2014" name="Int. J. Syst. Evol. Microbiol.">
        <title>Complete genome sequence of Corynebacterium casei LMG S-19264T (=DSM 44701T), isolated from a smear-ripened cheese.</title>
        <authorList>
            <consortium name="US DOE Joint Genome Institute (JGI-PGF)"/>
            <person name="Walter F."/>
            <person name="Albersmeier A."/>
            <person name="Kalinowski J."/>
            <person name="Ruckert C."/>
        </authorList>
    </citation>
    <scope>NUCLEOTIDE SEQUENCE [LARGE SCALE GENOMIC DNA]</scope>
    <source>
        <strain evidence="6 7">CGMCC 1.9161</strain>
    </source>
</reference>
<dbReference type="PROSITE" id="PS51318">
    <property type="entry name" value="TAT"/>
    <property type="match status" value="1"/>
</dbReference>
<dbReference type="InterPro" id="IPR030678">
    <property type="entry name" value="Peptide/Ni-bd"/>
</dbReference>
<dbReference type="Pfam" id="PF00496">
    <property type="entry name" value="SBP_bac_5"/>
    <property type="match status" value="1"/>
</dbReference>
<organism evidence="6 7">
    <name type="scientific">Salinarimonas ramus</name>
    <dbReference type="NCBI Taxonomy" id="690164"/>
    <lineage>
        <taxon>Bacteria</taxon>
        <taxon>Pseudomonadati</taxon>
        <taxon>Pseudomonadota</taxon>
        <taxon>Alphaproteobacteria</taxon>
        <taxon>Hyphomicrobiales</taxon>
        <taxon>Salinarimonadaceae</taxon>
        <taxon>Salinarimonas</taxon>
    </lineage>
</organism>